<accession>A0ABP0N5B3</accession>
<dbReference type="Gene3D" id="3.30.40.220">
    <property type="match status" value="1"/>
</dbReference>
<sequence>MGRKAGTQVALPPSWMIQEAAKAAQEAVEELSRVHHSPRTNKSPVSKPTGKGVQACPCGRTCTPESHFCPDCGQGLQKRGVTPESLPNQKRQKKNTKLTTWRCEYKHGVDIRAGPAIAEPRMPHALEPGEEFLVEREEMGTDGILYLKLADGRGWVFDQKPSLGVICAPAREKAALPRRSGAQEPAAPKPKARNRRKATPTPTAQADSRSRSRSGKRASEATPLRRRAASPVKAPEKSPGLVALLSQVQTPRRPTSPASPTVQATAKSPGLVALLSQAQETPVRRSSSRSPRSREAPKASPGLVAILSQAQTPSRRQTPSPRCREAAEKSPGLVAMLSQAQEARGRSAERRSRNQKDTQKQCRGELKAMEAAALGPTSRSPKAEKRTSPMRKIQATRTSPLRKICEAQETPKSSRGDARSSPRSARGVHSEPRSPPVEVHKPSKPSKPSKPPVAAAATHVPRLTKLLATPPKEPRKDLPRRAASQDFGRVSSLIPPHVRAMLAERSPKRRQNDAPDAPPERPPGRRPTARSPGLFLPEVQEISSEEKRSAILSERVWREGRTAEMRDNVWCEILSTAFLQCSGATTEKLQESVKDEENLFDDTELRLYRQRQQMERHAQSAWEDAQRLAEHSARVEEAKKLQVEKTEAAQKQRHEAKHGEAEQPLVFGRRAGGEDPRVEAALQRLRQAVVEVEERAAERTAKLRKQQEVAEEKAREQDALCEKDRGRLESLEEEAAERLKLSVEATWAAKLKAQEKPLSCAEEATVKRLEEKATAEQKAVEEEASAQRVVAPQLAALKQGGLVQEGYEVYHCLALLLYSLLSEVLATERGAHAADEAWKRAEERACAEEARPRLGAFLKRLPQLEVGRLSCLRHSAERLGRAVLKSEEVRCLVEEELDGDFERFRCSRHRLGKWHGNFEIDLDSVLKMLWFQQGRCFYSDIPLRFAELNVDWMMSLERLDNNKTYTKENTVLVALEFNSADHSDVFETQLDMEEAEYQAMAGRRQGPPDPSTVVFLDVDGVLHAKGDELDHFRASNMRALRRIVLTSNATVVLSSSWRRRPPLLQRADAVLQNWGLAGVADQTPDLKAQGLKREDEILIWLRRHPEVRHWLALDDMELTSSASSLVNALMAQHVIQTDPEIGLREMSQVSRALRVLQKSRGFVEEALERKRVTQRSGLCA</sequence>
<evidence type="ECO:0000256" key="1">
    <source>
        <dbReference type="SAM" id="Coils"/>
    </source>
</evidence>
<feature type="region of interest" description="Disordered" evidence="2">
    <location>
        <begin position="248"/>
        <end position="267"/>
    </location>
</feature>
<feature type="compositionally biased region" description="Low complexity" evidence="2">
    <location>
        <begin position="250"/>
        <end position="261"/>
    </location>
</feature>
<dbReference type="Pfam" id="PF18143">
    <property type="entry name" value="HAD_SAK_2"/>
    <property type="match status" value="1"/>
</dbReference>
<feature type="compositionally biased region" description="Polar residues" evidence="2">
    <location>
        <begin position="308"/>
        <end position="320"/>
    </location>
</feature>
<feature type="region of interest" description="Disordered" evidence="2">
    <location>
        <begin position="173"/>
        <end position="240"/>
    </location>
</feature>
<keyword evidence="4" id="KW-1185">Reference proteome</keyword>
<dbReference type="EMBL" id="CAXAMM010025758">
    <property type="protein sequence ID" value="CAK9057534.1"/>
    <property type="molecule type" value="Genomic_DNA"/>
</dbReference>
<comment type="caution">
    <text evidence="3">The sequence shown here is derived from an EMBL/GenBank/DDBJ whole genome shotgun (WGS) entry which is preliminary data.</text>
</comment>
<gene>
    <name evidence="3" type="ORF">SCF082_LOCUS30860</name>
</gene>
<feature type="region of interest" description="Disordered" evidence="2">
    <location>
        <begin position="27"/>
        <end position="54"/>
    </location>
</feature>
<organism evidence="3 4">
    <name type="scientific">Durusdinium trenchii</name>
    <dbReference type="NCBI Taxonomy" id="1381693"/>
    <lineage>
        <taxon>Eukaryota</taxon>
        <taxon>Sar</taxon>
        <taxon>Alveolata</taxon>
        <taxon>Dinophyceae</taxon>
        <taxon>Suessiales</taxon>
        <taxon>Symbiodiniaceae</taxon>
        <taxon>Durusdinium</taxon>
    </lineage>
</organism>
<reference evidence="3 4" key="1">
    <citation type="submission" date="2024-02" db="EMBL/GenBank/DDBJ databases">
        <authorList>
            <person name="Chen Y."/>
            <person name="Shah S."/>
            <person name="Dougan E. K."/>
            <person name="Thang M."/>
            <person name="Chan C."/>
        </authorList>
    </citation>
    <scope>NUCLEOTIDE SEQUENCE [LARGE SCALE GENOMIC DNA]</scope>
</reference>
<proteinExistence type="predicted"/>
<evidence type="ECO:0000313" key="3">
    <source>
        <dbReference type="EMBL" id="CAK9057534.1"/>
    </source>
</evidence>
<feature type="compositionally biased region" description="Basic and acidic residues" evidence="2">
    <location>
        <begin position="343"/>
        <end position="368"/>
    </location>
</feature>
<feature type="region of interest" description="Disordered" evidence="2">
    <location>
        <begin position="275"/>
        <end position="537"/>
    </location>
</feature>
<keyword evidence="1" id="KW-0175">Coiled coil</keyword>
<feature type="coiled-coil region" evidence="1">
    <location>
        <begin position="682"/>
        <end position="734"/>
    </location>
</feature>
<feature type="compositionally biased region" description="Basic and acidic residues" evidence="2">
    <location>
        <begin position="510"/>
        <end position="523"/>
    </location>
</feature>
<evidence type="ECO:0000313" key="4">
    <source>
        <dbReference type="Proteomes" id="UP001642464"/>
    </source>
</evidence>
<dbReference type="Proteomes" id="UP001642464">
    <property type="component" value="Unassembled WGS sequence"/>
</dbReference>
<evidence type="ECO:0000256" key="2">
    <source>
        <dbReference type="SAM" id="MobiDB-lite"/>
    </source>
</evidence>
<name>A0ABP0N5B3_9DINO</name>
<protein>
    <submittedName>
        <fullName evidence="3">Uncharacterized protein</fullName>
    </submittedName>
</protein>